<gene>
    <name evidence="1" type="ORF">PVAP13_1KG026000</name>
</gene>
<protein>
    <recommendedName>
        <fullName evidence="3">Reverse transcriptase zinc-binding domain-containing protein</fullName>
    </recommendedName>
</protein>
<sequence length="123" mass="14668">MHLDSYLCVLCVEHVEEDILHLFFRCPFSQACWLFLGIDWDLTLDPYLMFLRAREAFNSVIFREVVIIATWCIWCHRNDIIFYGSSLSFSSWRCAFLKEMNAVTLRVKPQLKEKIVTWLNNLL</sequence>
<dbReference type="Proteomes" id="UP000823388">
    <property type="component" value="Chromosome 1K"/>
</dbReference>
<comment type="caution">
    <text evidence="1">The sequence shown here is derived from an EMBL/GenBank/DDBJ whole genome shotgun (WGS) entry which is preliminary data.</text>
</comment>
<organism evidence="1 2">
    <name type="scientific">Panicum virgatum</name>
    <name type="common">Blackwell switchgrass</name>
    <dbReference type="NCBI Taxonomy" id="38727"/>
    <lineage>
        <taxon>Eukaryota</taxon>
        <taxon>Viridiplantae</taxon>
        <taxon>Streptophyta</taxon>
        <taxon>Embryophyta</taxon>
        <taxon>Tracheophyta</taxon>
        <taxon>Spermatophyta</taxon>
        <taxon>Magnoliopsida</taxon>
        <taxon>Liliopsida</taxon>
        <taxon>Poales</taxon>
        <taxon>Poaceae</taxon>
        <taxon>PACMAD clade</taxon>
        <taxon>Panicoideae</taxon>
        <taxon>Panicodae</taxon>
        <taxon>Paniceae</taxon>
        <taxon>Panicinae</taxon>
        <taxon>Panicum</taxon>
        <taxon>Panicum sect. Hiantes</taxon>
    </lineage>
</organism>
<evidence type="ECO:0000313" key="1">
    <source>
        <dbReference type="EMBL" id="KAG2655638.1"/>
    </source>
</evidence>
<accession>A0A8T0XAC4</accession>
<dbReference type="AlphaFoldDB" id="A0A8T0XAC4"/>
<reference evidence="1" key="1">
    <citation type="submission" date="2020-05" db="EMBL/GenBank/DDBJ databases">
        <title>WGS assembly of Panicum virgatum.</title>
        <authorList>
            <person name="Lovell J.T."/>
            <person name="Jenkins J."/>
            <person name="Shu S."/>
            <person name="Juenger T.E."/>
            <person name="Schmutz J."/>
        </authorList>
    </citation>
    <scope>NUCLEOTIDE SEQUENCE</scope>
    <source>
        <strain evidence="1">AP13</strain>
    </source>
</reference>
<keyword evidence="2" id="KW-1185">Reference proteome</keyword>
<evidence type="ECO:0008006" key="3">
    <source>
        <dbReference type="Google" id="ProtNLM"/>
    </source>
</evidence>
<evidence type="ECO:0000313" key="2">
    <source>
        <dbReference type="Proteomes" id="UP000823388"/>
    </source>
</evidence>
<dbReference type="EMBL" id="CM029037">
    <property type="protein sequence ID" value="KAG2655638.1"/>
    <property type="molecule type" value="Genomic_DNA"/>
</dbReference>
<name>A0A8T0XAC4_PANVG</name>
<proteinExistence type="predicted"/>